<dbReference type="SUPFAM" id="SSF52540">
    <property type="entry name" value="P-loop containing nucleoside triphosphate hydrolases"/>
    <property type="match status" value="1"/>
</dbReference>
<name>A0A1H8QSI0_9BRAD</name>
<dbReference type="PROSITE" id="PS50893">
    <property type="entry name" value="ABC_TRANSPORTER_2"/>
    <property type="match status" value="1"/>
</dbReference>
<dbReference type="PANTHER" id="PTHR45772:SF4">
    <property type="entry name" value="ABC TRANSPORTER ATP-BINDING PROTEIN"/>
    <property type="match status" value="1"/>
</dbReference>
<keyword evidence="3 6" id="KW-0067">ATP-binding</keyword>
<dbReference type="InterPro" id="IPR032823">
    <property type="entry name" value="BCA_ABC_TP_C"/>
</dbReference>
<organism evidence="6 7">
    <name type="scientific">Rhodopseudomonas pseudopalustris</name>
    <dbReference type="NCBI Taxonomy" id="1513892"/>
    <lineage>
        <taxon>Bacteria</taxon>
        <taxon>Pseudomonadati</taxon>
        <taxon>Pseudomonadota</taxon>
        <taxon>Alphaproteobacteria</taxon>
        <taxon>Hyphomicrobiales</taxon>
        <taxon>Nitrobacteraceae</taxon>
        <taxon>Rhodopseudomonas</taxon>
    </lineage>
</organism>
<dbReference type="FunFam" id="3.40.50.300:FF:000421">
    <property type="entry name" value="Branched-chain amino acid ABC transporter ATP-binding protein"/>
    <property type="match status" value="1"/>
</dbReference>
<dbReference type="GO" id="GO:0005524">
    <property type="term" value="F:ATP binding"/>
    <property type="evidence" value="ECO:0007669"/>
    <property type="project" value="UniProtKB-KW"/>
</dbReference>
<dbReference type="Gene3D" id="3.40.50.300">
    <property type="entry name" value="P-loop containing nucleotide triphosphate hydrolases"/>
    <property type="match status" value="1"/>
</dbReference>
<dbReference type="EMBL" id="FODT01000003">
    <property type="protein sequence ID" value="SEO57259.1"/>
    <property type="molecule type" value="Genomic_DNA"/>
</dbReference>
<dbReference type="PANTHER" id="PTHR45772">
    <property type="entry name" value="CONSERVED COMPONENT OF ABC TRANSPORTER FOR NATURAL AMINO ACIDS-RELATED"/>
    <property type="match status" value="1"/>
</dbReference>
<evidence type="ECO:0000256" key="3">
    <source>
        <dbReference type="ARBA" id="ARBA00022840"/>
    </source>
</evidence>
<dbReference type="InterPro" id="IPR051120">
    <property type="entry name" value="ABC_AA/LPS_Transport"/>
</dbReference>
<evidence type="ECO:0000256" key="2">
    <source>
        <dbReference type="ARBA" id="ARBA00022741"/>
    </source>
</evidence>
<dbReference type="AlphaFoldDB" id="A0A1H8QSI0"/>
<sequence length="265" mass="28886">MMQAHSGQHGSPLLAVRDVSVVFGGIVALNGISFDMKKGQILGLIGPNGAGKTTLFNCLSRLYQPSKGDILLEGDSILTRPAHRIAEFGIGRTFQNVALFPNLTVLDNVRVGAHSRTNSDIVSDSLRLPWVRNGEKAMNKRVDDILGYLELRDFAHTVVSGLPFGTQKRVELARALATEPKILLLDEPAGGLNHEEVYILGDLIRKIRDDRGITVLLVEHHMGLVMSIADHVVALNFGRKLAEGTPTEVQNDPDVIKAYLGSKDQ</sequence>
<dbReference type="InterPro" id="IPR003593">
    <property type="entry name" value="AAA+_ATPase"/>
</dbReference>
<gene>
    <name evidence="6" type="ORF">SAMN05444123_103344</name>
</gene>
<dbReference type="OrthoDB" id="9779872at2"/>
<dbReference type="Proteomes" id="UP000199615">
    <property type="component" value="Unassembled WGS sequence"/>
</dbReference>
<accession>A0A1H8QSI0</accession>
<evidence type="ECO:0000313" key="7">
    <source>
        <dbReference type="Proteomes" id="UP000199615"/>
    </source>
</evidence>
<comment type="function">
    <text evidence="4">Involved in beta-(1--&gt;2)glucan export. Transmembrane domains (TMD) form a pore in the inner membrane and the ATP-binding domain (NBD) is responsible for energy generation.</text>
</comment>
<dbReference type="CDD" id="cd03219">
    <property type="entry name" value="ABC_Mj1267_LivG_branched"/>
    <property type="match status" value="1"/>
</dbReference>
<dbReference type="InterPro" id="IPR027417">
    <property type="entry name" value="P-loop_NTPase"/>
</dbReference>
<evidence type="ECO:0000313" key="6">
    <source>
        <dbReference type="EMBL" id="SEO57259.1"/>
    </source>
</evidence>
<dbReference type="GO" id="GO:0016887">
    <property type="term" value="F:ATP hydrolysis activity"/>
    <property type="evidence" value="ECO:0007669"/>
    <property type="project" value="InterPro"/>
</dbReference>
<keyword evidence="2" id="KW-0547">Nucleotide-binding</keyword>
<evidence type="ECO:0000256" key="4">
    <source>
        <dbReference type="ARBA" id="ARBA00024722"/>
    </source>
</evidence>
<dbReference type="InterPro" id="IPR003439">
    <property type="entry name" value="ABC_transporter-like_ATP-bd"/>
</dbReference>
<dbReference type="SMART" id="SM00382">
    <property type="entry name" value="AAA"/>
    <property type="match status" value="1"/>
</dbReference>
<evidence type="ECO:0000256" key="1">
    <source>
        <dbReference type="ARBA" id="ARBA00022448"/>
    </source>
</evidence>
<keyword evidence="1" id="KW-0813">Transport</keyword>
<keyword evidence="7" id="KW-1185">Reference proteome</keyword>
<dbReference type="Pfam" id="PF00005">
    <property type="entry name" value="ABC_tran"/>
    <property type="match status" value="1"/>
</dbReference>
<dbReference type="Pfam" id="PF12399">
    <property type="entry name" value="BCA_ABC_TP_C"/>
    <property type="match status" value="1"/>
</dbReference>
<proteinExistence type="predicted"/>
<dbReference type="RefSeq" id="WP_092682921.1">
    <property type="nucleotide sequence ID" value="NZ_FODT01000003.1"/>
</dbReference>
<protein>
    <submittedName>
        <fullName evidence="6">Amino acid/amide ABC transporter ATP-binding protein 1, HAAT family</fullName>
    </submittedName>
</protein>
<feature type="domain" description="ABC transporter" evidence="5">
    <location>
        <begin position="14"/>
        <end position="262"/>
    </location>
</feature>
<reference evidence="7" key="1">
    <citation type="submission" date="2016-10" db="EMBL/GenBank/DDBJ databases">
        <authorList>
            <person name="Varghese N."/>
            <person name="Submissions S."/>
        </authorList>
    </citation>
    <scope>NUCLEOTIDE SEQUENCE [LARGE SCALE GENOMIC DNA]</scope>
    <source>
        <strain evidence="7">DSM 123</strain>
    </source>
</reference>
<dbReference type="GO" id="GO:0005886">
    <property type="term" value="C:plasma membrane"/>
    <property type="evidence" value="ECO:0007669"/>
    <property type="project" value="TreeGrafter"/>
</dbReference>
<evidence type="ECO:0000259" key="5">
    <source>
        <dbReference type="PROSITE" id="PS50893"/>
    </source>
</evidence>